<protein>
    <submittedName>
        <fullName evidence="2">Uncharacterized protein</fullName>
    </submittedName>
</protein>
<keyword evidence="1" id="KW-0732">Signal</keyword>
<dbReference type="EMBL" id="LJIJ01001608">
    <property type="protein sequence ID" value="ODM91280.1"/>
    <property type="molecule type" value="Genomic_DNA"/>
</dbReference>
<evidence type="ECO:0000313" key="3">
    <source>
        <dbReference type="Proteomes" id="UP000094527"/>
    </source>
</evidence>
<reference evidence="2 3" key="1">
    <citation type="journal article" date="2016" name="Genome Biol. Evol.">
        <title>Gene Family Evolution Reflects Adaptation to Soil Environmental Stressors in the Genome of the Collembolan Orchesella cincta.</title>
        <authorList>
            <person name="Faddeeva-Vakhrusheva A."/>
            <person name="Derks M.F."/>
            <person name="Anvar S.Y."/>
            <person name="Agamennone V."/>
            <person name="Suring W."/>
            <person name="Smit S."/>
            <person name="van Straalen N.M."/>
            <person name="Roelofs D."/>
        </authorList>
    </citation>
    <scope>NUCLEOTIDE SEQUENCE [LARGE SCALE GENOMIC DNA]</scope>
    <source>
        <tissue evidence="2">Mixed pool</tissue>
    </source>
</reference>
<sequence>MKLTGIILLAFMAAVSGFDYLATVDKCFEGLNKQESLVKNLDYYREGAEYCQRQLKYKEVFCQTTCQFLELDVIECTKNSDICRMITNPPREFIMSLTAVSDHDDTPAPQHIAEKYSAARNSVEPPKTTGDVANIIFENVEERLKSCSVNESTLIIPNVLNFNIQ</sequence>
<organism evidence="2 3">
    <name type="scientific">Orchesella cincta</name>
    <name type="common">Springtail</name>
    <name type="synonym">Podura cincta</name>
    <dbReference type="NCBI Taxonomy" id="48709"/>
    <lineage>
        <taxon>Eukaryota</taxon>
        <taxon>Metazoa</taxon>
        <taxon>Ecdysozoa</taxon>
        <taxon>Arthropoda</taxon>
        <taxon>Hexapoda</taxon>
        <taxon>Collembola</taxon>
        <taxon>Entomobryomorpha</taxon>
        <taxon>Entomobryoidea</taxon>
        <taxon>Orchesellidae</taxon>
        <taxon>Orchesellinae</taxon>
        <taxon>Orchesella</taxon>
    </lineage>
</organism>
<gene>
    <name evidence="2" type="ORF">Ocin01_15400</name>
</gene>
<evidence type="ECO:0000256" key="1">
    <source>
        <dbReference type="SAM" id="SignalP"/>
    </source>
</evidence>
<proteinExistence type="predicted"/>
<dbReference type="AlphaFoldDB" id="A0A1D2ME50"/>
<evidence type="ECO:0000313" key="2">
    <source>
        <dbReference type="EMBL" id="ODM91280.1"/>
    </source>
</evidence>
<feature type="chain" id="PRO_5008903882" evidence="1">
    <location>
        <begin position="18"/>
        <end position="165"/>
    </location>
</feature>
<accession>A0A1D2ME50</accession>
<feature type="signal peptide" evidence="1">
    <location>
        <begin position="1"/>
        <end position="17"/>
    </location>
</feature>
<dbReference type="Proteomes" id="UP000094527">
    <property type="component" value="Unassembled WGS sequence"/>
</dbReference>
<keyword evidence="3" id="KW-1185">Reference proteome</keyword>
<comment type="caution">
    <text evidence="2">The sequence shown here is derived from an EMBL/GenBank/DDBJ whole genome shotgun (WGS) entry which is preliminary data.</text>
</comment>
<name>A0A1D2ME50_ORCCI</name>